<evidence type="ECO:0000256" key="7">
    <source>
        <dbReference type="PROSITE-ProRule" id="PRU01091"/>
    </source>
</evidence>
<dbReference type="InterPro" id="IPR011006">
    <property type="entry name" value="CheY-like_superfamily"/>
</dbReference>
<dbReference type="GO" id="GO:0000156">
    <property type="term" value="F:phosphorelay response regulator activity"/>
    <property type="evidence" value="ECO:0007669"/>
    <property type="project" value="TreeGrafter"/>
</dbReference>
<dbReference type="CDD" id="cd00383">
    <property type="entry name" value="trans_reg_C"/>
    <property type="match status" value="1"/>
</dbReference>
<evidence type="ECO:0000256" key="5">
    <source>
        <dbReference type="ARBA" id="ARBA00023163"/>
    </source>
</evidence>
<dbReference type="Pfam" id="PF00486">
    <property type="entry name" value="Trans_reg_C"/>
    <property type="match status" value="1"/>
</dbReference>
<evidence type="ECO:0000313" key="10">
    <source>
        <dbReference type="EMBL" id="ROP34776.1"/>
    </source>
</evidence>
<dbReference type="SMART" id="SM00862">
    <property type="entry name" value="Trans_reg_C"/>
    <property type="match status" value="1"/>
</dbReference>
<dbReference type="Gene3D" id="1.10.10.10">
    <property type="entry name" value="Winged helix-like DNA-binding domain superfamily/Winged helix DNA-binding domain"/>
    <property type="match status" value="1"/>
</dbReference>
<dbReference type="SUPFAM" id="SSF52172">
    <property type="entry name" value="CheY-like"/>
    <property type="match status" value="1"/>
</dbReference>
<dbReference type="PROSITE" id="PS50110">
    <property type="entry name" value="RESPONSE_REGULATORY"/>
    <property type="match status" value="1"/>
</dbReference>
<sequence>MARVLVAEDNVKQAALLRAYLEREGHAVVVVHDGRQAVEEVRRGAPDLLLLDVMLPRLDGRGVLRALRADGVEVPVIVLSALSTERDQLLGFDLGVDDYVVKPYSPRQVMARVRALLRRSARPPVATAVPPVPGAAPAEGAPGPGEALVAVGGLVLDRLRCEVTVDGRPVRLTPRELTLLEALAEHPGRVRSRRDLLVALSGPGVHSLERTVDMHVMNLRRKVEEDPAEPRYLLTVKGRGYKLAEEPPAVEETGGPR</sequence>
<dbReference type="SMART" id="SM00448">
    <property type="entry name" value="REC"/>
    <property type="match status" value="1"/>
</dbReference>
<dbReference type="RefSeq" id="WP_123380646.1">
    <property type="nucleotide sequence ID" value="NZ_RJKN01000006.1"/>
</dbReference>
<dbReference type="InParanoid" id="A0A3N1GXC9"/>
<keyword evidence="11" id="KW-1185">Reference proteome</keyword>
<dbReference type="GO" id="GO:0000976">
    <property type="term" value="F:transcription cis-regulatory region binding"/>
    <property type="evidence" value="ECO:0007669"/>
    <property type="project" value="TreeGrafter"/>
</dbReference>
<dbReference type="InterPro" id="IPR036388">
    <property type="entry name" value="WH-like_DNA-bd_sf"/>
</dbReference>
<dbReference type="GO" id="GO:0032993">
    <property type="term" value="C:protein-DNA complex"/>
    <property type="evidence" value="ECO:0007669"/>
    <property type="project" value="TreeGrafter"/>
</dbReference>
<dbReference type="EMBL" id="RJKN01000006">
    <property type="protein sequence ID" value="ROP34776.1"/>
    <property type="molecule type" value="Genomic_DNA"/>
</dbReference>
<evidence type="ECO:0000256" key="2">
    <source>
        <dbReference type="ARBA" id="ARBA00023012"/>
    </source>
</evidence>
<dbReference type="OrthoDB" id="5511894at2"/>
<organism evidence="10 11">
    <name type="scientific">Pseudokineococcus lusitanus</name>
    <dbReference type="NCBI Taxonomy" id="763993"/>
    <lineage>
        <taxon>Bacteria</taxon>
        <taxon>Bacillati</taxon>
        <taxon>Actinomycetota</taxon>
        <taxon>Actinomycetes</taxon>
        <taxon>Kineosporiales</taxon>
        <taxon>Kineosporiaceae</taxon>
        <taxon>Pseudokineococcus</taxon>
    </lineage>
</organism>
<accession>A0A3N1GXC9</accession>
<dbReference type="SUPFAM" id="SSF46894">
    <property type="entry name" value="C-terminal effector domain of the bipartite response regulators"/>
    <property type="match status" value="1"/>
</dbReference>
<dbReference type="Gene3D" id="6.10.250.690">
    <property type="match status" value="1"/>
</dbReference>
<dbReference type="Pfam" id="PF00072">
    <property type="entry name" value="Response_reg"/>
    <property type="match status" value="1"/>
</dbReference>
<dbReference type="InterPro" id="IPR039420">
    <property type="entry name" value="WalR-like"/>
</dbReference>
<dbReference type="InterPro" id="IPR016032">
    <property type="entry name" value="Sig_transdc_resp-reg_C-effctor"/>
</dbReference>
<dbReference type="InterPro" id="IPR001867">
    <property type="entry name" value="OmpR/PhoB-type_DNA-bd"/>
</dbReference>
<dbReference type="Gene3D" id="3.40.50.2300">
    <property type="match status" value="1"/>
</dbReference>
<dbReference type="PROSITE" id="PS51755">
    <property type="entry name" value="OMPR_PHOB"/>
    <property type="match status" value="1"/>
</dbReference>
<evidence type="ECO:0000259" key="8">
    <source>
        <dbReference type="PROSITE" id="PS50110"/>
    </source>
</evidence>
<evidence type="ECO:0000256" key="1">
    <source>
        <dbReference type="ARBA" id="ARBA00022553"/>
    </source>
</evidence>
<evidence type="ECO:0000313" key="11">
    <source>
        <dbReference type="Proteomes" id="UP000276232"/>
    </source>
</evidence>
<dbReference type="Proteomes" id="UP000276232">
    <property type="component" value="Unassembled WGS sequence"/>
</dbReference>
<dbReference type="InterPro" id="IPR001789">
    <property type="entry name" value="Sig_transdc_resp-reg_receiver"/>
</dbReference>
<feature type="domain" description="OmpR/PhoB-type" evidence="9">
    <location>
        <begin position="146"/>
        <end position="245"/>
    </location>
</feature>
<dbReference type="CDD" id="cd17574">
    <property type="entry name" value="REC_OmpR"/>
    <property type="match status" value="1"/>
</dbReference>
<dbReference type="PANTHER" id="PTHR48111:SF1">
    <property type="entry name" value="TWO-COMPONENT RESPONSE REGULATOR ORR33"/>
    <property type="match status" value="1"/>
</dbReference>
<feature type="modified residue" description="4-aspartylphosphate" evidence="6">
    <location>
        <position position="52"/>
    </location>
</feature>
<comment type="caution">
    <text evidence="10">The sequence shown here is derived from an EMBL/GenBank/DDBJ whole genome shotgun (WGS) entry which is preliminary data.</text>
</comment>
<evidence type="ECO:0000256" key="3">
    <source>
        <dbReference type="ARBA" id="ARBA00023015"/>
    </source>
</evidence>
<keyword evidence="4 7" id="KW-0238">DNA-binding</keyword>
<gene>
    <name evidence="10" type="ORF">EDC03_2598</name>
</gene>
<keyword evidence="3" id="KW-0805">Transcription regulation</keyword>
<keyword evidence="1 6" id="KW-0597">Phosphoprotein</keyword>
<evidence type="ECO:0000256" key="6">
    <source>
        <dbReference type="PROSITE-ProRule" id="PRU00169"/>
    </source>
</evidence>
<reference evidence="10 11" key="1">
    <citation type="journal article" date="2015" name="Stand. Genomic Sci.">
        <title>Genomic Encyclopedia of Bacterial and Archaeal Type Strains, Phase III: the genomes of soil and plant-associated and newly described type strains.</title>
        <authorList>
            <person name="Whitman W.B."/>
            <person name="Woyke T."/>
            <person name="Klenk H.P."/>
            <person name="Zhou Y."/>
            <person name="Lilburn T.G."/>
            <person name="Beck B.J."/>
            <person name="De Vos P."/>
            <person name="Vandamme P."/>
            <person name="Eisen J.A."/>
            <person name="Garrity G."/>
            <person name="Hugenholtz P."/>
            <person name="Kyrpides N.C."/>
        </authorList>
    </citation>
    <scope>NUCLEOTIDE SEQUENCE [LARGE SCALE GENOMIC DNA]</scope>
    <source>
        <strain evidence="10 11">CECT 7306</strain>
    </source>
</reference>
<evidence type="ECO:0000256" key="4">
    <source>
        <dbReference type="ARBA" id="ARBA00023125"/>
    </source>
</evidence>
<dbReference type="PANTHER" id="PTHR48111">
    <property type="entry name" value="REGULATOR OF RPOS"/>
    <property type="match status" value="1"/>
</dbReference>
<keyword evidence="5" id="KW-0804">Transcription</keyword>
<proteinExistence type="predicted"/>
<dbReference type="AlphaFoldDB" id="A0A3N1GXC9"/>
<evidence type="ECO:0000259" key="9">
    <source>
        <dbReference type="PROSITE" id="PS51755"/>
    </source>
</evidence>
<feature type="domain" description="Response regulatory" evidence="8">
    <location>
        <begin position="3"/>
        <end position="117"/>
    </location>
</feature>
<dbReference type="GO" id="GO:0006355">
    <property type="term" value="P:regulation of DNA-templated transcription"/>
    <property type="evidence" value="ECO:0007669"/>
    <property type="project" value="InterPro"/>
</dbReference>
<name>A0A3N1GXC9_9ACTN</name>
<protein>
    <submittedName>
        <fullName evidence="10">DNA-binding response OmpR family regulator</fullName>
    </submittedName>
</protein>
<feature type="DNA-binding region" description="OmpR/PhoB-type" evidence="7">
    <location>
        <begin position="146"/>
        <end position="245"/>
    </location>
</feature>
<keyword evidence="2" id="KW-0902">Two-component regulatory system</keyword>
<dbReference type="GO" id="GO:0005829">
    <property type="term" value="C:cytosol"/>
    <property type="evidence" value="ECO:0007669"/>
    <property type="project" value="TreeGrafter"/>
</dbReference>